<organism evidence="1">
    <name type="scientific">marine sediment metagenome</name>
    <dbReference type="NCBI Taxonomy" id="412755"/>
    <lineage>
        <taxon>unclassified sequences</taxon>
        <taxon>metagenomes</taxon>
        <taxon>ecological metagenomes</taxon>
    </lineage>
</organism>
<reference evidence="1" key="1">
    <citation type="journal article" date="2015" name="Nature">
        <title>Complex archaea that bridge the gap between prokaryotes and eukaryotes.</title>
        <authorList>
            <person name="Spang A."/>
            <person name="Saw J.H."/>
            <person name="Jorgensen S.L."/>
            <person name="Zaremba-Niedzwiedzka K."/>
            <person name="Martijn J."/>
            <person name="Lind A.E."/>
            <person name="van Eijk R."/>
            <person name="Schleper C."/>
            <person name="Guy L."/>
            <person name="Ettema T.J."/>
        </authorList>
    </citation>
    <scope>NUCLEOTIDE SEQUENCE</scope>
</reference>
<dbReference type="EMBL" id="LAZR01016740">
    <property type="protein sequence ID" value="KKM03196.1"/>
    <property type="molecule type" value="Genomic_DNA"/>
</dbReference>
<comment type="caution">
    <text evidence="1">The sequence shown here is derived from an EMBL/GenBank/DDBJ whole genome shotgun (WGS) entry which is preliminary data.</text>
</comment>
<sequence length="41" mass="4736">MPLPEDAKQGKAVAILWWLPPRFPPIYSFLGRRFAHLRAST</sequence>
<proteinExistence type="predicted"/>
<gene>
    <name evidence="1" type="ORF">LCGC14_1776820</name>
</gene>
<name>A0A0F9JBH1_9ZZZZ</name>
<evidence type="ECO:0000313" key="1">
    <source>
        <dbReference type="EMBL" id="KKM03196.1"/>
    </source>
</evidence>
<protein>
    <submittedName>
        <fullName evidence="1">Uncharacterized protein</fullName>
    </submittedName>
</protein>
<dbReference type="AlphaFoldDB" id="A0A0F9JBH1"/>
<accession>A0A0F9JBH1</accession>